<name>A0AAD4DP77_9AGAM</name>
<proteinExistence type="predicted"/>
<dbReference type="EMBL" id="JABBWK010000195">
    <property type="protein sequence ID" value="KAG1887552.1"/>
    <property type="molecule type" value="Genomic_DNA"/>
</dbReference>
<dbReference type="RefSeq" id="XP_041216956.1">
    <property type="nucleotide sequence ID" value="XM_041377976.1"/>
</dbReference>
<gene>
    <name evidence="1" type="ORF">F5891DRAFT_988067</name>
</gene>
<evidence type="ECO:0000313" key="1">
    <source>
        <dbReference type="EMBL" id="KAG1887552.1"/>
    </source>
</evidence>
<reference evidence="1" key="1">
    <citation type="journal article" date="2020" name="New Phytol.">
        <title>Comparative genomics reveals dynamic genome evolution in host specialist ectomycorrhizal fungi.</title>
        <authorList>
            <person name="Lofgren L.A."/>
            <person name="Nguyen N.H."/>
            <person name="Vilgalys R."/>
            <person name="Ruytinx J."/>
            <person name="Liao H.L."/>
            <person name="Branco S."/>
            <person name="Kuo A."/>
            <person name="LaButti K."/>
            <person name="Lipzen A."/>
            <person name="Andreopoulos W."/>
            <person name="Pangilinan J."/>
            <person name="Riley R."/>
            <person name="Hundley H."/>
            <person name="Na H."/>
            <person name="Barry K."/>
            <person name="Grigoriev I.V."/>
            <person name="Stajich J.E."/>
            <person name="Kennedy P.G."/>
        </authorList>
    </citation>
    <scope>NUCLEOTIDE SEQUENCE</scope>
    <source>
        <strain evidence="1">FC203</strain>
    </source>
</reference>
<comment type="caution">
    <text evidence="1">The sequence shown here is derived from an EMBL/GenBank/DDBJ whole genome shotgun (WGS) entry which is preliminary data.</text>
</comment>
<dbReference type="SUPFAM" id="SSF81383">
    <property type="entry name" value="F-box domain"/>
    <property type="match status" value="1"/>
</dbReference>
<dbReference type="GeneID" id="64672274"/>
<dbReference type="AlphaFoldDB" id="A0AAD4DP77"/>
<organism evidence="1 2">
    <name type="scientific">Suillus fuscotomentosus</name>
    <dbReference type="NCBI Taxonomy" id="1912939"/>
    <lineage>
        <taxon>Eukaryota</taxon>
        <taxon>Fungi</taxon>
        <taxon>Dikarya</taxon>
        <taxon>Basidiomycota</taxon>
        <taxon>Agaricomycotina</taxon>
        <taxon>Agaricomycetes</taxon>
        <taxon>Agaricomycetidae</taxon>
        <taxon>Boletales</taxon>
        <taxon>Suillineae</taxon>
        <taxon>Suillaceae</taxon>
        <taxon>Suillus</taxon>
    </lineage>
</organism>
<keyword evidence="2" id="KW-1185">Reference proteome</keyword>
<sequence length="824" mass="93004">MVCTVEVILLNLCGSLSMTCSKIMVIVSSFILDEFKYKETYETRYWRSTSRVQVGRRIRDRSPEVNGSPYWSVWLLREQHHIVNIDAYQCGLECYMHALANPPANKSSSLRGLLAFTASNVSHWNDGQGSDLIFAVSTHPYVPLAELMDALIFVSYVMLDLKARGEALAYGLNLVLNALYLREGKLDPITSAILTELSLDDDIILLIVDNNADPKQIGVVLEQLLPSFKVKSVKYVVKRRICRFPVIVALPGDSSQRPSRKRHACASYLPRASAAFVMRDISKPAKARRSTLSRSYAIADLNAIPLDAWALGCKSGAAVSQLHAHMDLCDGEHCNVAKPKFMKRAEAMTLEIGRESAEEDFKKMSKRKALEEVPSGSSPPTPKRRFLSRSPVIANLIIPALGTADSTTQSPYWPFPNELVLIILEKLPARDLRSIAQVSSLSRELAALSTFVMRTTFFHTPKYLRCNLLDADDRHLEALLGFLESFESTQVFFVSIVKDGEMLGDFAPLFQSIQDSSCRSLRFSDREASYHAYPPPILPDLAAVPTPFNRCNFQTFHTNSPIFFSRSMVSLTLSSLRNSSLTDLSITHTSLSALQWTALMRDLHLPQLIFLSIDIECPTLALVEFLPRHEIRQLWLYGRCIYHHHHLMQKTDAPLIPLHSLRVLAGPLWYLVSLLSKVRAPLHIQTLELHLDEESLASAPNYLSAILDITQQFVAIDCLGLSFYHGSLISRSFDVPLDEYRTIPVKKLTIYLPHWYKYSDQHPLASVTYKATSRAKLIPWLGVFDHVEEVHLKPGNITSSERQELEDAFYRPEHPYHLDIGSYF</sequence>
<dbReference type="InterPro" id="IPR036047">
    <property type="entry name" value="F-box-like_dom_sf"/>
</dbReference>
<evidence type="ECO:0000313" key="2">
    <source>
        <dbReference type="Proteomes" id="UP001195769"/>
    </source>
</evidence>
<protein>
    <recommendedName>
        <fullName evidence="3">F-box domain-containing protein</fullName>
    </recommendedName>
</protein>
<accession>A0AAD4DP77</accession>
<evidence type="ECO:0008006" key="3">
    <source>
        <dbReference type="Google" id="ProtNLM"/>
    </source>
</evidence>
<dbReference type="Proteomes" id="UP001195769">
    <property type="component" value="Unassembled WGS sequence"/>
</dbReference>